<dbReference type="Proteomes" id="UP000199028">
    <property type="component" value="Unassembled WGS sequence"/>
</dbReference>
<dbReference type="AlphaFoldDB" id="A0A1H9CAI5"/>
<keyword evidence="2" id="KW-1185">Reference proteome</keyword>
<proteinExistence type="predicted"/>
<sequence length="34" mass="3783">MTLPSLLLLDPDRVLPEAMPEQLRTMTPAAVFSE</sequence>
<organism evidence="1 2">
    <name type="scientific">Lentzea flaviverrucosa</name>
    <dbReference type="NCBI Taxonomy" id="200379"/>
    <lineage>
        <taxon>Bacteria</taxon>
        <taxon>Bacillati</taxon>
        <taxon>Actinomycetota</taxon>
        <taxon>Actinomycetes</taxon>
        <taxon>Pseudonocardiales</taxon>
        <taxon>Pseudonocardiaceae</taxon>
        <taxon>Lentzea</taxon>
    </lineage>
</organism>
<name>A0A1H9CAI5_9PSEU</name>
<gene>
    <name evidence="1" type="ORF">SAMN05216195_101724</name>
</gene>
<reference evidence="2" key="1">
    <citation type="submission" date="2016-10" db="EMBL/GenBank/DDBJ databases">
        <authorList>
            <person name="Varghese N."/>
            <person name="Submissions S."/>
        </authorList>
    </citation>
    <scope>NUCLEOTIDE SEQUENCE [LARGE SCALE GENOMIC DNA]</scope>
    <source>
        <strain evidence="2">CGMCC 4.578</strain>
    </source>
</reference>
<dbReference type="EMBL" id="FOFT01000001">
    <property type="protein sequence ID" value="SEP97987.1"/>
    <property type="molecule type" value="Genomic_DNA"/>
</dbReference>
<evidence type="ECO:0000313" key="1">
    <source>
        <dbReference type="EMBL" id="SEP97987.1"/>
    </source>
</evidence>
<protein>
    <submittedName>
        <fullName evidence="1">Uncharacterized protein</fullName>
    </submittedName>
</protein>
<evidence type="ECO:0000313" key="2">
    <source>
        <dbReference type="Proteomes" id="UP000199028"/>
    </source>
</evidence>
<accession>A0A1H9CAI5</accession>